<protein>
    <submittedName>
        <fullName evidence="1">Uncharacterized protein</fullName>
    </submittedName>
</protein>
<evidence type="ECO:0000313" key="1">
    <source>
        <dbReference type="EMBL" id="MFC5889586.1"/>
    </source>
</evidence>
<dbReference type="Proteomes" id="UP001596067">
    <property type="component" value="Unassembled WGS sequence"/>
</dbReference>
<proteinExistence type="predicted"/>
<keyword evidence="2" id="KW-1185">Reference proteome</keyword>
<gene>
    <name evidence="1" type="ORF">ACFP0N_31935</name>
</gene>
<sequence length="62" mass="6689">MKERALSPDRTARIGREMQAVCPGFDAAAFTGQVTVDLPRLEFEARIPRTAEGRLLAAATTG</sequence>
<reference evidence="2" key="1">
    <citation type="journal article" date="2019" name="Int. J. Syst. Evol. Microbiol.">
        <title>The Global Catalogue of Microorganisms (GCM) 10K type strain sequencing project: providing services to taxonomists for standard genome sequencing and annotation.</title>
        <authorList>
            <consortium name="The Broad Institute Genomics Platform"/>
            <consortium name="The Broad Institute Genome Sequencing Center for Infectious Disease"/>
            <person name="Wu L."/>
            <person name="Ma J."/>
        </authorList>
    </citation>
    <scope>NUCLEOTIDE SEQUENCE [LARGE SCALE GENOMIC DNA]</scope>
    <source>
        <strain evidence="2">CGMCC 4.1469</strain>
    </source>
</reference>
<name>A0ABW1F5X8_9ACTN</name>
<evidence type="ECO:0000313" key="2">
    <source>
        <dbReference type="Proteomes" id="UP001596067"/>
    </source>
</evidence>
<dbReference type="RefSeq" id="WP_313761430.1">
    <property type="nucleotide sequence ID" value="NZ_JBHSOD010000060.1"/>
</dbReference>
<comment type="caution">
    <text evidence="1">The sequence shown here is derived from an EMBL/GenBank/DDBJ whole genome shotgun (WGS) entry which is preliminary data.</text>
</comment>
<accession>A0ABW1F5X8</accession>
<dbReference type="EMBL" id="JBHSOD010000060">
    <property type="protein sequence ID" value="MFC5889586.1"/>
    <property type="molecule type" value="Genomic_DNA"/>
</dbReference>
<organism evidence="1 2">
    <name type="scientific">Kitasatospora aburaviensis</name>
    <dbReference type="NCBI Taxonomy" id="67265"/>
    <lineage>
        <taxon>Bacteria</taxon>
        <taxon>Bacillati</taxon>
        <taxon>Actinomycetota</taxon>
        <taxon>Actinomycetes</taxon>
        <taxon>Kitasatosporales</taxon>
        <taxon>Streptomycetaceae</taxon>
        <taxon>Kitasatospora</taxon>
    </lineage>
</organism>